<gene>
    <name evidence="12" type="primary">dacA</name>
    <name evidence="12" type="ordered locus">PHZ_c1296</name>
</gene>
<evidence type="ECO:0000256" key="1">
    <source>
        <dbReference type="ARBA" id="ARBA00007164"/>
    </source>
</evidence>
<dbReference type="InterPro" id="IPR018044">
    <property type="entry name" value="Peptidase_S11"/>
</dbReference>
<evidence type="ECO:0000256" key="7">
    <source>
        <dbReference type="PIRSR" id="PIRSR618044-1"/>
    </source>
</evidence>
<keyword evidence="4" id="KW-0133">Cell shape</keyword>
<evidence type="ECO:0000256" key="3">
    <source>
        <dbReference type="ARBA" id="ARBA00022801"/>
    </source>
</evidence>
<evidence type="ECO:0000259" key="11">
    <source>
        <dbReference type="PROSITE" id="PS51724"/>
    </source>
</evidence>
<dbReference type="RefSeq" id="WP_012521854.1">
    <property type="nucleotide sequence ID" value="NC_011144.1"/>
</dbReference>
<dbReference type="GO" id="GO:0008360">
    <property type="term" value="P:regulation of cell shape"/>
    <property type="evidence" value="ECO:0007669"/>
    <property type="project" value="UniProtKB-KW"/>
</dbReference>
<dbReference type="PROSITE" id="PS51318">
    <property type="entry name" value="TAT"/>
    <property type="match status" value="1"/>
</dbReference>
<protein>
    <submittedName>
        <fullName evidence="12">D-alanyl-D-alanine carboxypeptidase</fullName>
    </submittedName>
</protein>
<feature type="active site" evidence="7">
    <location>
        <position position="129"/>
    </location>
</feature>
<dbReference type="GO" id="GO:0009252">
    <property type="term" value="P:peptidoglycan biosynthetic process"/>
    <property type="evidence" value="ECO:0007669"/>
    <property type="project" value="UniProtKB-KW"/>
</dbReference>
<feature type="signal peptide" evidence="10">
    <location>
        <begin position="1"/>
        <end position="29"/>
    </location>
</feature>
<keyword evidence="5" id="KW-0573">Peptidoglycan synthesis</keyword>
<keyword evidence="12" id="KW-0645">Protease</keyword>
<proteinExistence type="inferred from homology"/>
<dbReference type="OrthoDB" id="9795979at2"/>
<dbReference type="STRING" id="450851.PHZ_c1296"/>
<dbReference type="KEGG" id="pzu:PHZ_c1296"/>
<dbReference type="PANTHER" id="PTHR21581">
    <property type="entry name" value="D-ALANYL-D-ALANINE CARBOXYPEPTIDASE"/>
    <property type="match status" value="1"/>
</dbReference>
<keyword evidence="2 10" id="KW-0732">Signal</keyword>
<keyword evidence="12" id="KW-0121">Carboxypeptidase</keyword>
<evidence type="ECO:0000256" key="8">
    <source>
        <dbReference type="PIRSR" id="PIRSR618044-2"/>
    </source>
</evidence>
<dbReference type="GO" id="GO:0071555">
    <property type="term" value="P:cell wall organization"/>
    <property type="evidence" value="ECO:0007669"/>
    <property type="project" value="UniProtKB-KW"/>
</dbReference>
<dbReference type="GO" id="GO:0006508">
    <property type="term" value="P:proteolysis"/>
    <property type="evidence" value="ECO:0007669"/>
    <property type="project" value="InterPro"/>
</dbReference>
<dbReference type="Proteomes" id="UP000001868">
    <property type="component" value="Chromosome"/>
</dbReference>
<dbReference type="InterPro" id="IPR012338">
    <property type="entry name" value="Beta-lactam/transpept-like"/>
</dbReference>
<organism evidence="12 13">
    <name type="scientific">Phenylobacterium zucineum (strain HLK1)</name>
    <dbReference type="NCBI Taxonomy" id="450851"/>
    <lineage>
        <taxon>Bacteria</taxon>
        <taxon>Pseudomonadati</taxon>
        <taxon>Pseudomonadota</taxon>
        <taxon>Alphaproteobacteria</taxon>
        <taxon>Caulobacterales</taxon>
        <taxon>Caulobacteraceae</taxon>
        <taxon>Phenylobacterium</taxon>
    </lineage>
</organism>
<sequence>MFQHARRLVLSLGLAAAAAFGAMAPPAQAQIPYQMLAQTSSKYAAIVVDAKTGEVLYENRADSPRYPASITKVMTLYLTFEALASGKIDLDDRVVFSPRAAAQPPTKLGVRAGDSISVDEAMKALATKSANDAAVALAEKLAGTEQRFAALMTLRARELGMTDTNFANASGLPDSRQVSTARDIAILSRAVMRDYPQYYKLFSLQYFNFRGQTMRNHNGLLHRMDGVDGLKTGFINASGFNLAASAVRDGRRLIAVVLGGPTSRARDNNAESLLLTGFEVLDRRARGEDIQVAQSFFESPMTGGRVQPQTAQGDEDSMKIVLASTAPPIRASKVEIVEKGKWTVQVGSFSSRSDAKEQLSIVEKRFGKHFGKAKGVAEKSGGKYRSRFSGFSEKAAKDACRALKAKKQPCMVLPPRA</sequence>
<dbReference type="AlphaFoldDB" id="B4R940"/>
<dbReference type="SUPFAM" id="SSF110997">
    <property type="entry name" value="Sporulation related repeat"/>
    <property type="match status" value="1"/>
</dbReference>
<dbReference type="GO" id="GO:0042834">
    <property type="term" value="F:peptidoglycan binding"/>
    <property type="evidence" value="ECO:0007669"/>
    <property type="project" value="InterPro"/>
</dbReference>
<accession>B4R940</accession>
<dbReference type="InterPro" id="IPR001967">
    <property type="entry name" value="Peptidase_S11_N"/>
</dbReference>
<dbReference type="PROSITE" id="PS51724">
    <property type="entry name" value="SPOR"/>
    <property type="match status" value="1"/>
</dbReference>
<reference evidence="12 13" key="1">
    <citation type="journal article" date="2008" name="BMC Genomics">
        <title>Complete genome of Phenylobacterium zucineum - a novel facultative intracellular bacterium isolated from human erythroleukemia cell line K562.</title>
        <authorList>
            <person name="Luo Y."/>
            <person name="Xu X."/>
            <person name="Ding Z."/>
            <person name="Liu Z."/>
            <person name="Zhang B."/>
            <person name="Yan Z."/>
            <person name="Sun J."/>
            <person name="Hu S."/>
            <person name="Hu X."/>
        </authorList>
    </citation>
    <scope>NUCLEOTIDE SEQUENCE [LARGE SCALE GENOMIC DNA]</scope>
    <source>
        <strain evidence="12 13">HLK1</strain>
    </source>
</reference>
<dbReference type="PANTHER" id="PTHR21581:SF6">
    <property type="entry name" value="TRAFFICKING PROTEIN PARTICLE COMPLEX SUBUNIT 12"/>
    <property type="match status" value="1"/>
</dbReference>
<comment type="similarity">
    <text evidence="1 9">Belongs to the peptidase S11 family.</text>
</comment>
<dbReference type="Pfam" id="PF00768">
    <property type="entry name" value="Peptidase_S11"/>
    <property type="match status" value="1"/>
</dbReference>
<evidence type="ECO:0000256" key="10">
    <source>
        <dbReference type="SAM" id="SignalP"/>
    </source>
</evidence>
<feature type="active site" description="Acyl-ester intermediate" evidence="7">
    <location>
        <position position="69"/>
    </location>
</feature>
<name>B4R940_PHEZH</name>
<evidence type="ECO:0000256" key="4">
    <source>
        <dbReference type="ARBA" id="ARBA00022960"/>
    </source>
</evidence>
<dbReference type="InterPro" id="IPR006311">
    <property type="entry name" value="TAT_signal"/>
</dbReference>
<dbReference type="eggNOG" id="COG1686">
    <property type="taxonomic scope" value="Bacteria"/>
</dbReference>
<dbReference type="GO" id="GO:0009002">
    <property type="term" value="F:serine-type D-Ala-D-Ala carboxypeptidase activity"/>
    <property type="evidence" value="ECO:0007669"/>
    <property type="project" value="InterPro"/>
</dbReference>
<dbReference type="InterPro" id="IPR036680">
    <property type="entry name" value="SPOR-like_sf"/>
</dbReference>
<evidence type="ECO:0000313" key="13">
    <source>
        <dbReference type="Proteomes" id="UP000001868"/>
    </source>
</evidence>
<feature type="binding site" evidence="8">
    <location>
        <position position="231"/>
    </location>
    <ligand>
        <name>substrate</name>
    </ligand>
</feature>
<dbReference type="HOGENOM" id="CLU_027070_1_1_5"/>
<dbReference type="EMBL" id="CP000747">
    <property type="protein sequence ID" value="ACG77710.1"/>
    <property type="molecule type" value="Genomic_DNA"/>
</dbReference>
<keyword evidence="6" id="KW-0961">Cell wall biogenesis/degradation</keyword>
<feature type="chain" id="PRO_5002821850" evidence="10">
    <location>
        <begin position="30"/>
        <end position="417"/>
    </location>
</feature>
<dbReference type="PRINTS" id="PR00725">
    <property type="entry name" value="DADACBPTASE1"/>
</dbReference>
<dbReference type="Pfam" id="PF05036">
    <property type="entry name" value="SPOR"/>
    <property type="match status" value="1"/>
</dbReference>
<dbReference type="Gene3D" id="3.30.70.1070">
    <property type="entry name" value="Sporulation related repeat"/>
    <property type="match status" value="1"/>
</dbReference>
<evidence type="ECO:0000256" key="2">
    <source>
        <dbReference type="ARBA" id="ARBA00022729"/>
    </source>
</evidence>
<evidence type="ECO:0000313" key="12">
    <source>
        <dbReference type="EMBL" id="ACG77710.1"/>
    </source>
</evidence>
<keyword evidence="13" id="KW-1185">Reference proteome</keyword>
<evidence type="ECO:0000256" key="5">
    <source>
        <dbReference type="ARBA" id="ARBA00022984"/>
    </source>
</evidence>
<feature type="active site" description="Proton acceptor" evidence="7">
    <location>
        <position position="72"/>
    </location>
</feature>
<evidence type="ECO:0000256" key="6">
    <source>
        <dbReference type="ARBA" id="ARBA00023316"/>
    </source>
</evidence>
<evidence type="ECO:0000256" key="9">
    <source>
        <dbReference type="RuleBase" id="RU004016"/>
    </source>
</evidence>
<dbReference type="SUPFAM" id="SSF56601">
    <property type="entry name" value="beta-lactamase/transpeptidase-like"/>
    <property type="match status" value="1"/>
</dbReference>
<dbReference type="InterPro" id="IPR007730">
    <property type="entry name" value="SPOR-like_dom"/>
</dbReference>
<feature type="domain" description="SPOR" evidence="11">
    <location>
        <begin position="336"/>
        <end position="417"/>
    </location>
</feature>
<dbReference type="Gene3D" id="3.40.710.10">
    <property type="entry name" value="DD-peptidase/beta-lactamase superfamily"/>
    <property type="match status" value="1"/>
</dbReference>
<keyword evidence="3" id="KW-0378">Hydrolase</keyword>